<evidence type="ECO:0000313" key="1">
    <source>
        <dbReference type="EMBL" id="CAF4239299.1"/>
    </source>
</evidence>
<comment type="caution">
    <text evidence="1">The sequence shown here is derived from an EMBL/GenBank/DDBJ whole genome shotgun (WGS) entry which is preliminary data.</text>
</comment>
<name>A0A820E0Z7_9BILA</name>
<proteinExistence type="predicted"/>
<gene>
    <name evidence="1" type="ORF">OTI717_LOCUS40031</name>
</gene>
<dbReference type="Proteomes" id="UP000663823">
    <property type="component" value="Unassembled WGS sequence"/>
</dbReference>
<dbReference type="AlphaFoldDB" id="A0A820E0Z7"/>
<dbReference type="EMBL" id="CAJOAX010029424">
    <property type="protein sequence ID" value="CAF4239299.1"/>
    <property type="molecule type" value="Genomic_DNA"/>
</dbReference>
<reference evidence="1" key="1">
    <citation type="submission" date="2021-02" db="EMBL/GenBank/DDBJ databases">
        <authorList>
            <person name="Nowell W R."/>
        </authorList>
    </citation>
    <scope>NUCLEOTIDE SEQUENCE</scope>
</reference>
<protein>
    <submittedName>
        <fullName evidence="1">Uncharacterized protein</fullName>
    </submittedName>
</protein>
<feature type="non-terminal residue" evidence="1">
    <location>
        <position position="91"/>
    </location>
</feature>
<evidence type="ECO:0000313" key="2">
    <source>
        <dbReference type="Proteomes" id="UP000663823"/>
    </source>
</evidence>
<sequence>MMNILQHNCLIDNACENQELFHADVSIIAYSCMLLYNLAYEKQIFSILKQKNLQNIFSKLQSSKDNTLQFVYKTLSTILSHDDIDEENEPM</sequence>
<organism evidence="1 2">
    <name type="scientific">Rotaria sordida</name>
    <dbReference type="NCBI Taxonomy" id="392033"/>
    <lineage>
        <taxon>Eukaryota</taxon>
        <taxon>Metazoa</taxon>
        <taxon>Spiralia</taxon>
        <taxon>Gnathifera</taxon>
        <taxon>Rotifera</taxon>
        <taxon>Eurotatoria</taxon>
        <taxon>Bdelloidea</taxon>
        <taxon>Philodinida</taxon>
        <taxon>Philodinidae</taxon>
        <taxon>Rotaria</taxon>
    </lineage>
</organism>
<accession>A0A820E0Z7</accession>